<dbReference type="EMBL" id="BSWK01000012">
    <property type="protein sequence ID" value="GMB86608.1"/>
    <property type="molecule type" value="Genomic_DNA"/>
</dbReference>
<reference evidence="1" key="1">
    <citation type="submission" date="2023-04" db="EMBL/GenBank/DDBJ databases">
        <title>Draft genome sequences of Lactobacillus delbrueckii subsp. bulgaricus ME-900 and ME-901 with improved acid tolerance.</title>
        <authorList>
            <person name="Ishida T."/>
            <person name="Yamamoto E."/>
            <person name="Koizumi A."/>
            <person name="Fujiwara S."/>
            <person name="Makino S."/>
            <person name="Kano H."/>
            <person name="Kimura K."/>
        </authorList>
    </citation>
    <scope>NUCLEOTIDE SEQUENCE</scope>
    <source>
        <strain evidence="1">ME-900</strain>
    </source>
</reference>
<proteinExistence type="predicted"/>
<dbReference type="AlphaFoldDB" id="A0AAV5PFT2"/>
<comment type="caution">
    <text evidence="1">The sequence shown here is derived from an EMBL/GenBank/DDBJ whole genome shotgun (WGS) entry which is preliminary data.</text>
</comment>
<evidence type="ECO:0000313" key="1">
    <source>
        <dbReference type="EMBL" id="GMB86608.1"/>
    </source>
</evidence>
<sequence>MDALIMPEEGGTRTEKYVDLNNDWLPKADQNIAILLTHLNAKDVIQCFVQH</sequence>
<gene>
    <name evidence="1" type="ORF">ME0900_09810</name>
</gene>
<evidence type="ECO:0000313" key="2">
    <source>
        <dbReference type="Proteomes" id="UP001165243"/>
    </source>
</evidence>
<name>A0AAV5PFT2_LACDE</name>
<accession>A0AAV5PFT2</accession>
<organism evidence="1 2">
    <name type="scientific">Lactobacillus delbrueckii subsp. bulgaricus</name>
    <dbReference type="NCBI Taxonomy" id="1585"/>
    <lineage>
        <taxon>Bacteria</taxon>
        <taxon>Bacillati</taxon>
        <taxon>Bacillota</taxon>
        <taxon>Bacilli</taxon>
        <taxon>Lactobacillales</taxon>
        <taxon>Lactobacillaceae</taxon>
        <taxon>Lactobacillus</taxon>
    </lineage>
</organism>
<protein>
    <submittedName>
        <fullName evidence="1">Uncharacterized protein</fullName>
    </submittedName>
</protein>
<dbReference type="Proteomes" id="UP001165243">
    <property type="component" value="Unassembled WGS sequence"/>
</dbReference>